<dbReference type="PANTHER" id="PTHR23095:SF53">
    <property type="entry name" value="ZINC FINGER CCHC DOMAIN-CONTAINING PROTEIN 12-LIKE"/>
    <property type="match status" value="1"/>
</dbReference>
<evidence type="ECO:0000313" key="2">
    <source>
        <dbReference type="EMBL" id="KAJ8378751.1"/>
    </source>
</evidence>
<dbReference type="InterPro" id="IPR026523">
    <property type="entry name" value="PNMA"/>
</dbReference>
<feature type="domain" description="Paraneoplastic antigen Ma-like C-terminal" evidence="1">
    <location>
        <begin position="2"/>
        <end position="126"/>
    </location>
</feature>
<keyword evidence="3" id="KW-1185">Reference proteome</keyword>
<comment type="caution">
    <text evidence="2">The sequence shown here is derived from an EMBL/GenBank/DDBJ whole genome shotgun (WGS) entry which is preliminary data.</text>
</comment>
<reference evidence="2" key="1">
    <citation type="journal article" date="2023" name="Science">
        <title>Genome structures resolve the early diversification of teleost fishes.</title>
        <authorList>
            <person name="Parey E."/>
            <person name="Louis A."/>
            <person name="Montfort J."/>
            <person name="Bouchez O."/>
            <person name="Roques C."/>
            <person name="Iampietro C."/>
            <person name="Lluch J."/>
            <person name="Castinel A."/>
            <person name="Donnadieu C."/>
            <person name="Desvignes T."/>
            <person name="Floi Bucao C."/>
            <person name="Jouanno E."/>
            <person name="Wen M."/>
            <person name="Mejri S."/>
            <person name="Dirks R."/>
            <person name="Jansen H."/>
            <person name="Henkel C."/>
            <person name="Chen W.J."/>
            <person name="Zahm M."/>
            <person name="Cabau C."/>
            <person name="Klopp C."/>
            <person name="Thompson A.W."/>
            <person name="Robinson-Rechavi M."/>
            <person name="Braasch I."/>
            <person name="Lecointre G."/>
            <person name="Bobe J."/>
            <person name="Postlethwait J.H."/>
            <person name="Berthelot C."/>
            <person name="Roest Crollius H."/>
            <person name="Guiguen Y."/>
        </authorList>
    </citation>
    <scope>NUCLEOTIDE SEQUENCE</scope>
    <source>
        <strain evidence="2">NC1722</strain>
    </source>
</reference>
<dbReference type="EMBL" id="JAINUG010000312">
    <property type="protein sequence ID" value="KAJ8378751.1"/>
    <property type="molecule type" value="Genomic_DNA"/>
</dbReference>
<dbReference type="PANTHER" id="PTHR23095">
    <property type="entry name" value="PARANEOPLASTIC ANTIGEN"/>
    <property type="match status" value="1"/>
</dbReference>
<accession>A0AAD7RED0</accession>
<protein>
    <recommendedName>
        <fullName evidence="1">Paraneoplastic antigen Ma-like C-terminal domain-containing protein</fullName>
    </recommendedName>
</protein>
<name>A0AAD7RED0_9TELE</name>
<gene>
    <name evidence="2" type="ORF">AAFF_G00236710</name>
</gene>
<proteinExistence type="predicted"/>
<evidence type="ECO:0000259" key="1">
    <source>
        <dbReference type="Pfam" id="PF14893"/>
    </source>
</evidence>
<evidence type="ECO:0000313" key="3">
    <source>
        <dbReference type="Proteomes" id="UP001221898"/>
    </source>
</evidence>
<dbReference type="Proteomes" id="UP001221898">
    <property type="component" value="Unassembled WGS sequence"/>
</dbReference>
<dbReference type="InterPro" id="IPR048270">
    <property type="entry name" value="PNMA_C"/>
</dbReference>
<organism evidence="2 3">
    <name type="scientific">Aldrovandia affinis</name>
    <dbReference type="NCBI Taxonomy" id="143900"/>
    <lineage>
        <taxon>Eukaryota</taxon>
        <taxon>Metazoa</taxon>
        <taxon>Chordata</taxon>
        <taxon>Craniata</taxon>
        <taxon>Vertebrata</taxon>
        <taxon>Euteleostomi</taxon>
        <taxon>Actinopterygii</taxon>
        <taxon>Neopterygii</taxon>
        <taxon>Teleostei</taxon>
        <taxon>Notacanthiformes</taxon>
        <taxon>Halosauridae</taxon>
        <taxon>Aldrovandia</taxon>
    </lineage>
</organism>
<sequence length="331" mass="35938">MSDLQKSLRIRESLLPPASDVIKRLGPGAVAASYIQLLDAAYDTVEDGDKLMARFINTLQDSGEKTSTYLHRLQAVLNQAVRRGGVATGEADRHLLKQLCRGCWDNALLLKLEPLKDAPPSFVDLLLLLRGEEDKEASRAVRMKQHLGSARTQEKGVCKPSSHGYQAVMKILEARQKHTDTGALGWAKMQGSNPEVIPAGHTVVVDAFIHVNGAITERSAPPSASVTQCVSNRNGLTEILENSGESSTSASDVIKRLGPGAVAASYIQLLDAAYDTVEDGDKLMARFINTLQDSGEKTSTYLHRLQAVLNQATYCYCCAVKKTKKHPEPCA</sequence>
<dbReference type="Pfam" id="PF14893">
    <property type="entry name" value="PNMA"/>
    <property type="match status" value="1"/>
</dbReference>
<dbReference type="AlphaFoldDB" id="A0AAD7RED0"/>